<evidence type="ECO:0000313" key="2">
    <source>
        <dbReference type="EMBL" id="MBB3111549.1"/>
    </source>
</evidence>
<evidence type="ECO:0000256" key="1">
    <source>
        <dbReference type="SAM" id="MobiDB-lite"/>
    </source>
</evidence>
<evidence type="ECO:0000313" key="3">
    <source>
        <dbReference type="Proteomes" id="UP000570361"/>
    </source>
</evidence>
<name>A0A7W5AZY4_9BACL</name>
<feature type="region of interest" description="Disordered" evidence="1">
    <location>
        <begin position="1"/>
        <end position="44"/>
    </location>
</feature>
<gene>
    <name evidence="2" type="ORF">FHS18_003617</name>
</gene>
<keyword evidence="3" id="KW-1185">Reference proteome</keyword>
<feature type="compositionally biased region" description="Polar residues" evidence="1">
    <location>
        <begin position="18"/>
        <end position="27"/>
    </location>
</feature>
<dbReference type="EMBL" id="JACHXK010000007">
    <property type="protein sequence ID" value="MBB3111549.1"/>
    <property type="molecule type" value="Genomic_DNA"/>
</dbReference>
<protein>
    <submittedName>
        <fullName evidence="2">Uncharacterized protein</fullName>
    </submittedName>
</protein>
<organism evidence="2 3">
    <name type="scientific">Paenibacillus phyllosphaerae</name>
    <dbReference type="NCBI Taxonomy" id="274593"/>
    <lineage>
        <taxon>Bacteria</taxon>
        <taxon>Bacillati</taxon>
        <taxon>Bacillota</taxon>
        <taxon>Bacilli</taxon>
        <taxon>Bacillales</taxon>
        <taxon>Paenibacillaceae</taxon>
        <taxon>Paenibacillus</taxon>
    </lineage>
</organism>
<dbReference type="AlphaFoldDB" id="A0A7W5AZY4"/>
<dbReference type="RefSeq" id="WP_281378782.1">
    <property type="nucleotide sequence ID" value="NZ_JACHXK010000007.1"/>
</dbReference>
<sequence length="44" mass="4817">MNTTELKDAAPLQLVSPPASQTDTSIASREGEPYQFRNTDHTVV</sequence>
<dbReference type="Proteomes" id="UP000570361">
    <property type="component" value="Unassembled WGS sequence"/>
</dbReference>
<accession>A0A7W5AZY4</accession>
<comment type="caution">
    <text evidence="2">The sequence shown here is derived from an EMBL/GenBank/DDBJ whole genome shotgun (WGS) entry which is preliminary data.</text>
</comment>
<reference evidence="2 3" key="1">
    <citation type="submission" date="2020-08" db="EMBL/GenBank/DDBJ databases">
        <title>Genomic Encyclopedia of Type Strains, Phase III (KMG-III): the genomes of soil and plant-associated and newly described type strains.</title>
        <authorList>
            <person name="Whitman W."/>
        </authorList>
    </citation>
    <scope>NUCLEOTIDE SEQUENCE [LARGE SCALE GENOMIC DNA]</scope>
    <source>
        <strain evidence="2 3">CECT 5862</strain>
    </source>
</reference>
<proteinExistence type="predicted"/>